<dbReference type="Proteomes" id="UP000193450">
    <property type="component" value="Chromosome"/>
</dbReference>
<dbReference type="EMBL" id="CP019343">
    <property type="protein sequence ID" value="ARN75677.1"/>
    <property type="molecule type" value="Genomic_DNA"/>
</dbReference>
<dbReference type="KEGG" id="osg:BST96_17130"/>
<protein>
    <submittedName>
        <fullName evidence="1">Uncharacterized protein</fullName>
    </submittedName>
</protein>
<reference evidence="1 2" key="1">
    <citation type="submission" date="2016-11" db="EMBL/GenBank/DDBJ databases">
        <title>Trade-off between light-utilization and light-protection in marine flavobacteria.</title>
        <authorList>
            <person name="Kumagai Y."/>
        </authorList>
    </citation>
    <scope>NUCLEOTIDE SEQUENCE [LARGE SCALE GENOMIC DNA]</scope>
    <source>
        <strain evidence="1 2">NBRC 107125</strain>
    </source>
</reference>
<keyword evidence="2" id="KW-1185">Reference proteome</keyword>
<evidence type="ECO:0000313" key="2">
    <source>
        <dbReference type="Proteomes" id="UP000193450"/>
    </source>
</evidence>
<dbReference type="STRING" id="716816.BST96_17130"/>
<evidence type="ECO:0000313" key="1">
    <source>
        <dbReference type="EMBL" id="ARN75677.1"/>
    </source>
</evidence>
<dbReference type="AlphaFoldDB" id="A0A1X9NLH2"/>
<proteinExistence type="predicted"/>
<accession>A0A1X9NLH2</accession>
<sequence>MSSPFLEIVQLADGQIVLKRSDEESAPLVEIRFSEESKDYIGDAGIDIAKAMIQAGIQAAAHINEANITQDELEDEGGEMVFGESEEHTLH</sequence>
<gene>
    <name evidence="1" type="ORF">BST96_17130</name>
</gene>
<name>A0A1X9NLH2_9GAMM</name>
<organism evidence="1 2">
    <name type="scientific">Oceanicoccus sagamiensis</name>
    <dbReference type="NCBI Taxonomy" id="716816"/>
    <lineage>
        <taxon>Bacteria</taxon>
        <taxon>Pseudomonadati</taxon>
        <taxon>Pseudomonadota</taxon>
        <taxon>Gammaproteobacteria</taxon>
        <taxon>Cellvibrionales</taxon>
        <taxon>Spongiibacteraceae</taxon>
        <taxon>Oceanicoccus</taxon>
    </lineage>
</organism>
<dbReference type="RefSeq" id="WP_085759865.1">
    <property type="nucleotide sequence ID" value="NZ_CP019343.1"/>
</dbReference>
<dbReference type="OrthoDB" id="6370236at2"/>